<dbReference type="EMBL" id="QVFB01000005">
    <property type="protein sequence ID" value="RGC20342.1"/>
    <property type="molecule type" value="Genomic_DNA"/>
</dbReference>
<dbReference type="Proteomes" id="UP000250550">
    <property type="component" value="Unassembled WGS sequence"/>
</dbReference>
<dbReference type="Pfam" id="PF02579">
    <property type="entry name" value="Nitro_FeMo-Co"/>
    <property type="match status" value="1"/>
</dbReference>
<evidence type="ECO:0000313" key="14">
    <source>
        <dbReference type="Proteomes" id="UP000260783"/>
    </source>
</evidence>
<reference evidence="9 10" key="1">
    <citation type="journal article" date="2017" name="Front. Microbiol.">
        <title>New Insights into the Diversity of the Genus Faecalibacterium.</title>
        <authorList>
            <person name="Benevides L."/>
            <person name="Burman S."/>
            <person name="Martin R."/>
            <person name="Robert V."/>
            <person name="Thomas M."/>
            <person name="Miquel S."/>
            <person name="Chain F."/>
            <person name="Sokol H."/>
            <person name="Bermudez-Humaran L.G."/>
            <person name="Morrison M."/>
            <person name="Langella P."/>
            <person name="Azevedo V.A."/>
            <person name="Chatel J.M."/>
            <person name="Soares S."/>
        </authorList>
    </citation>
    <scope>NUCLEOTIDE SEQUENCE [LARGE SCALE GENOMIC DNA]</scope>
    <source>
        <strain evidence="3 9">CNCM I 4546</strain>
        <strain evidence="4 10">CNCM I 4573</strain>
    </source>
</reference>
<name>A0A2A7A8A0_9FIRM</name>
<dbReference type="RefSeq" id="WP_005920779.1">
    <property type="nucleotide sequence ID" value="NZ_CABKNH010000022.1"/>
</dbReference>
<feature type="domain" description="Dinitrogenase iron-molybdenum cofactor biosynthesis" evidence="1">
    <location>
        <begin position="9"/>
        <end position="96"/>
    </location>
</feature>
<reference evidence="4" key="2">
    <citation type="submission" date="2017-07" db="EMBL/GenBank/DDBJ databases">
        <authorList>
            <person name="Sun Z.S."/>
            <person name="Albrecht U."/>
            <person name="Echele G."/>
            <person name="Lee C.C."/>
        </authorList>
    </citation>
    <scope>NUCLEOTIDE SEQUENCE</scope>
    <source>
        <strain evidence="3">CNCM I 4546</strain>
        <strain evidence="4">CNCM I 4573</strain>
    </source>
</reference>
<dbReference type="InterPro" id="IPR036105">
    <property type="entry name" value="DiNase_FeMo-co_biosyn_sf"/>
</dbReference>
<dbReference type="EMBL" id="NMTW01000037">
    <property type="protein sequence ID" value="PDX75389.1"/>
    <property type="molecule type" value="Genomic_DNA"/>
</dbReference>
<evidence type="ECO:0000313" key="2">
    <source>
        <dbReference type="EMBL" id="MSC80045.1"/>
    </source>
</evidence>
<sequence length="136" mass="13862">MKIAIPYENGQVFQHFGHSAQFKLYTAEEGRITGAEVVSTDGQGHGALVGFLVRNGVNVLLCGGIGGGAQMALAQAGIRLCGGITGDADSAAAAYLAGTLVFDPNARCTHHDHEEGHSCGSHACHADKGGCTGSCH</sequence>
<dbReference type="Proteomes" id="UP000260782">
    <property type="component" value="Unassembled WGS sequence"/>
</dbReference>
<evidence type="ECO:0000313" key="7">
    <source>
        <dbReference type="EMBL" id="RGC00543.1"/>
    </source>
</evidence>
<dbReference type="InterPro" id="IPR003731">
    <property type="entry name" value="Di-Nase_FeMo-co_biosynth"/>
</dbReference>
<dbReference type="EMBL" id="QVES01000008">
    <property type="protein sequence ID" value="RGB85585.1"/>
    <property type="molecule type" value="Genomic_DNA"/>
</dbReference>
<dbReference type="SUPFAM" id="SSF53146">
    <property type="entry name" value="Nitrogenase accessory factor-like"/>
    <property type="match status" value="1"/>
</dbReference>
<organism evidence="4 10">
    <name type="scientific">Faecalibacterium prausnitzii</name>
    <dbReference type="NCBI Taxonomy" id="853"/>
    <lineage>
        <taxon>Bacteria</taxon>
        <taxon>Bacillati</taxon>
        <taxon>Bacillota</taxon>
        <taxon>Clostridia</taxon>
        <taxon>Eubacteriales</taxon>
        <taxon>Oscillospiraceae</taxon>
        <taxon>Faecalibacterium</taxon>
    </lineage>
</organism>
<evidence type="ECO:0000313" key="12">
    <source>
        <dbReference type="Proteomes" id="UP000260733"/>
    </source>
</evidence>
<evidence type="ECO:0000259" key="1">
    <source>
        <dbReference type="Pfam" id="PF02579"/>
    </source>
</evidence>
<dbReference type="Proteomes" id="UP000260733">
    <property type="component" value="Unassembled WGS sequence"/>
</dbReference>
<dbReference type="Proteomes" id="UP000477010">
    <property type="component" value="Unassembled WGS sequence"/>
</dbReference>
<evidence type="ECO:0000313" key="11">
    <source>
        <dbReference type="Proteomes" id="UP000250550"/>
    </source>
</evidence>
<comment type="caution">
    <text evidence="4">The sequence shown here is derived from an EMBL/GenBank/DDBJ whole genome shotgun (WGS) entry which is preliminary data.</text>
</comment>
<evidence type="ECO:0000313" key="10">
    <source>
        <dbReference type="Proteomes" id="UP000220157"/>
    </source>
</evidence>
<evidence type="ECO:0000313" key="9">
    <source>
        <dbReference type="Proteomes" id="UP000219901"/>
    </source>
</evidence>
<evidence type="ECO:0000313" key="4">
    <source>
        <dbReference type="EMBL" id="PDX75389.1"/>
    </source>
</evidence>
<dbReference type="Gene3D" id="3.30.420.130">
    <property type="entry name" value="Dinitrogenase iron-molybdenum cofactor biosynthesis domain"/>
    <property type="match status" value="1"/>
</dbReference>
<evidence type="ECO:0000313" key="5">
    <source>
        <dbReference type="EMBL" id="RAW66833.1"/>
    </source>
</evidence>
<dbReference type="Proteomes" id="UP000219901">
    <property type="component" value="Unassembled WGS sequence"/>
</dbReference>
<dbReference type="EMBL" id="PRLF01000002">
    <property type="protein sequence ID" value="RAW66833.1"/>
    <property type="molecule type" value="Genomic_DNA"/>
</dbReference>
<dbReference type="AlphaFoldDB" id="A0A2A7A8A0"/>
<gene>
    <name evidence="5" type="ORF">C4N21_03150</name>
    <name evidence="3" type="ORF">CGS55_07995</name>
    <name evidence="4" type="ORF">CGS56_09005</name>
    <name evidence="8" type="ORF">DW855_04740</name>
    <name evidence="7" type="ORF">DWZ04_04380</name>
    <name evidence="6" type="ORF">DWZ25_08780</name>
    <name evidence="2" type="ORF">GKD85_04285</name>
</gene>
<reference evidence="12 13" key="4">
    <citation type="submission" date="2018-08" db="EMBL/GenBank/DDBJ databases">
        <title>A genome reference for cultivated species of the human gut microbiota.</title>
        <authorList>
            <person name="Zou Y."/>
            <person name="Xue W."/>
            <person name="Luo G."/>
        </authorList>
    </citation>
    <scope>NUCLEOTIDE SEQUENCE [LARGE SCALE GENOMIC DNA]</scope>
    <source>
        <strain evidence="7 14">AF29-11BH</strain>
        <strain evidence="6 13">AF31-14AC</strain>
        <strain evidence="8 12">AM37-13AC</strain>
    </source>
</reference>
<evidence type="ECO:0000313" key="3">
    <source>
        <dbReference type="EMBL" id="PDX72440.1"/>
    </source>
</evidence>
<accession>A0A2A7A8A0</accession>
<reference evidence="2 15" key="5">
    <citation type="journal article" date="2019" name="Nat. Med.">
        <title>A library of human gut bacterial isolates paired with longitudinal multiomics data enables mechanistic microbiome research.</title>
        <authorList>
            <person name="Poyet M."/>
            <person name="Groussin M."/>
            <person name="Gibbons S.M."/>
            <person name="Avila-Pacheco J."/>
            <person name="Jiang X."/>
            <person name="Kearney S.M."/>
            <person name="Perrotta A.R."/>
            <person name="Berdy B."/>
            <person name="Zhao S."/>
            <person name="Lieberman T.D."/>
            <person name="Swanson P.K."/>
            <person name="Smith M."/>
            <person name="Roesemann S."/>
            <person name="Alexander J.E."/>
            <person name="Rich S.A."/>
            <person name="Livny J."/>
            <person name="Vlamakis H."/>
            <person name="Clish C."/>
            <person name="Bullock K."/>
            <person name="Deik A."/>
            <person name="Scott J."/>
            <person name="Pierce K.A."/>
            <person name="Xavier R.J."/>
            <person name="Alm E.J."/>
        </authorList>
    </citation>
    <scope>NUCLEOTIDE SEQUENCE [LARGE SCALE GENOMIC DNA]</scope>
    <source>
        <strain evidence="2 15">BIOML-B9</strain>
    </source>
</reference>
<dbReference type="PANTHER" id="PTHR42983:SF1">
    <property type="entry name" value="IRON-MOLYBDENUM PROTEIN"/>
    <property type="match status" value="1"/>
</dbReference>
<reference evidence="5 11" key="3">
    <citation type="submission" date="2018-02" db="EMBL/GenBank/DDBJ databases">
        <title>Complete genome sequencing of Faecalibacterium prausnitzii strains isolated from the human gut.</title>
        <authorList>
            <person name="Fitzgerald B.C."/>
            <person name="Shkoporov A.N."/>
            <person name="Ross P.R."/>
            <person name="Hill C."/>
        </authorList>
    </citation>
    <scope>NUCLEOTIDE SEQUENCE [LARGE SCALE GENOMIC DNA]</scope>
    <source>
        <strain evidence="5 11">APC924/119</strain>
    </source>
</reference>
<dbReference type="EMBL" id="WKQE01000003">
    <property type="protein sequence ID" value="MSC80045.1"/>
    <property type="molecule type" value="Genomic_DNA"/>
</dbReference>
<evidence type="ECO:0000313" key="6">
    <source>
        <dbReference type="EMBL" id="RGB85585.1"/>
    </source>
</evidence>
<evidence type="ECO:0000313" key="13">
    <source>
        <dbReference type="Proteomes" id="UP000260782"/>
    </source>
</evidence>
<proteinExistence type="predicted"/>
<dbReference type="Proteomes" id="UP000260783">
    <property type="component" value="Unassembled WGS sequence"/>
</dbReference>
<protein>
    <submittedName>
        <fullName evidence="4">Dinitrogenase iron-molybdenum cofactor biosynthesis protein</fullName>
    </submittedName>
</protein>
<evidence type="ECO:0000313" key="8">
    <source>
        <dbReference type="EMBL" id="RGC20342.1"/>
    </source>
</evidence>
<dbReference type="PANTHER" id="PTHR42983">
    <property type="entry name" value="DINITROGENASE IRON-MOLYBDENUM COFACTOR PROTEIN-RELATED"/>
    <property type="match status" value="1"/>
</dbReference>
<dbReference type="Proteomes" id="UP000220157">
    <property type="component" value="Unassembled WGS sequence"/>
</dbReference>
<evidence type="ECO:0000313" key="15">
    <source>
        <dbReference type="Proteomes" id="UP000477010"/>
    </source>
</evidence>
<dbReference type="GeneID" id="75067102"/>
<dbReference type="EMBL" id="NMTV01000047">
    <property type="protein sequence ID" value="PDX72440.1"/>
    <property type="molecule type" value="Genomic_DNA"/>
</dbReference>
<dbReference type="EMBL" id="QVEW01000003">
    <property type="protein sequence ID" value="RGC00543.1"/>
    <property type="molecule type" value="Genomic_DNA"/>
</dbReference>